<evidence type="ECO:0000313" key="6">
    <source>
        <dbReference type="EMBL" id="PJA89766.1"/>
    </source>
</evidence>
<comment type="function">
    <text evidence="5">Forms part of the ribosomal stalk, playing a central role in the interaction of the ribosome with GTP-bound translation factors.</text>
</comment>
<dbReference type="InterPro" id="IPR001790">
    <property type="entry name" value="Ribosomal_uL10"/>
</dbReference>
<protein>
    <recommendedName>
        <fullName evidence="4 5">Large ribosomal subunit protein uL10</fullName>
    </recommendedName>
</protein>
<dbReference type="EMBL" id="PFVJ01000052">
    <property type="protein sequence ID" value="PJA89766.1"/>
    <property type="molecule type" value="Genomic_DNA"/>
</dbReference>
<gene>
    <name evidence="5 6" type="primary">rplJ</name>
    <name evidence="6" type="ORF">CO137_02480</name>
</gene>
<dbReference type="AlphaFoldDB" id="A0A2M7Z6J4"/>
<keyword evidence="5" id="KW-0699">rRNA-binding</keyword>
<dbReference type="Gene3D" id="3.30.70.1730">
    <property type="match status" value="1"/>
</dbReference>
<accession>A0A2M7Z6J4</accession>
<evidence type="ECO:0000256" key="2">
    <source>
        <dbReference type="ARBA" id="ARBA00022980"/>
    </source>
</evidence>
<dbReference type="NCBIfam" id="NF000955">
    <property type="entry name" value="PRK00099.1-1"/>
    <property type="match status" value="1"/>
</dbReference>
<dbReference type="GO" id="GO:1990904">
    <property type="term" value="C:ribonucleoprotein complex"/>
    <property type="evidence" value="ECO:0007669"/>
    <property type="project" value="UniProtKB-KW"/>
</dbReference>
<evidence type="ECO:0000256" key="5">
    <source>
        <dbReference type="HAMAP-Rule" id="MF_00362"/>
    </source>
</evidence>
<evidence type="ECO:0000256" key="3">
    <source>
        <dbReference type="ARBA" id="ARBA00023274"/>
    </source>
</evidence>
<proteinExistence type="inferred from homology"/>
<keyword evidence="5" id="KW-0694">RNA-binding</keyword>
<reference evidence="7" key="1">
    <citation type="submission" date="2017-09" db="EMBL/GenBank/DDBJ databases">
        <title>Depth-based differentiation of microbial function through sediment-hosted aquifers and enrichment of novel symbionts in the deep terrestrial subsurface.</title>
        <authorList>
            <person name="Probst A.J."/>
            <person name="Ladd B."/>
            <person name="Jarett J.K."/>
            <person name="Geller-Mcgrath D.E."/>
            <person name="Sieber C.M.K."/>
            <person name="Emerson J.B."/>
            <person name="Anantharaman K."/>
            <person name="Thomas B.C."/>
            <person name="Malmstrom R."/>
            <person name="Stieglmeier M."/>
            <person name="Klingl A."/>
            <person name="Woyke T."/>
            <person name="Ryan C.M."/>
            <person name="Banfield J.F."/>
        </authorList>
    </citation>
    <scope>NUCLEOTIDE SEQUENCE [LARGE SCALE GENOMIC DNA]</scope>
</reference>
<evidence type="ECO:0000256" key="1">
    <source>
        <dbReference type="ARBA" id="ARBA00008889"/>
    </source>
</evidence>
<dbReference type="SUPFAM" id="SSF160369">
    <property type="entry name" value="Ribosomal protein L10-like"/>
    <property type="match status" value="1"/>
</dbReference>
<evidence type="ECO:0000256" key="4">
    <source>
        <dbReference type="ARBA" id="ARBA00035202"/>
    </source>
</evidence>
<keyword evidence="3 5" id="KW-0687">Ribonucleoprotein</keyword>
<dbReference type="HAMAP" id="MF_00362">
    <property type="entry name" value="Ribosomal_uL10"/>
    <property type="match status" value="1"/>
</dbReference>
<dbReference type="CDD" id="cd05797">
    <property type="entry name" value="Ribosomal_L10"/>
    <property type="match status" value="1"/>
</dbReference>
<sequence>MAKTRQQKESTLERLTDGIKNSKSIVFANFQGLTVSQTDDLRSKCKEEGVKCLISKKTLIKKAAANAGLEIDSEVFKGGVAVFFGTNDEVAPAQIVSKFAKNFEIVKVFGGVLEGKYIEAMQVNALAKLPGKQQLYAQLVGTINDPISGFVNVLAGNLRSVVNVLNAIKDSKSEA</sequence>
<dbReference type="InterPro" id="IPR022973">
    <property type="entry name" value="Ribosomal_uL10_bac"/>
</dbReference>
<dbReference type="GO" id="GO:0070180">
    <property type="term" value="F:large ribosomal subunit rRNA binding"/>
    <property type="evidence" value="ECO:0007669"/>
    <property type="project" value="UniProtKB-UniRule"/>
</dbReference>
<dbReference type="Pfam" id="PF00466">
    <property type="entry name" value="Ribosomal_L10"/>
    <property type="match status" value="1"/>
</dbReference>
<comment type="subunit">
    <text evidence="5">Part of the ribosomal stalk of the 50S ribosomal subunit. The N-terminus interacts with L11 and the large rRNA to form the base of the stalk. The C-terminus forms an elongated spine to which L12 dimers bind in a sequential fashion forming a multimeric L10(L12)X complex.</text>
</comment>
<name>A0A2M7Z6J4_9BACT</name>
<evidence type="ECO:0000313" key="7">
    <source>
        <dbReference type="Proteomes" id="UP000230843"/>
    </source>
</evidence>
<dbReference type="InterPro" id="IPR043141">
    <property type="entry name" value="Ribosomal_uL10-like_sf"/>
</dbReference>
<comment type="caution">
    <text evidence="6">The sequence shown here is derived from an EMBL/GenBank/DDBJ whole genome shotgun (WGS) entry which is preliminary data.</text>
</comment>
<dbReference type="InterPro" id="IPR047865">
    <property type="entry name" value="Ribosomal_uL10_bac_type"/>
</dbReference>
<dbReference type="Gene3D" id="6.10.250.290">
    <property type="match status" value="1"/>
</dbReference>
<organism evidence="6 7">
    <name type="scientific">Candidatus Magasanikbacteria bacterium CG_4_9_14_3_um_filter_32_9</name>
    <dbReference type="NCBI Taxonomy" id="1974644"/>
    <lineage>
        <taxon>Bacteria</taxon>
        <taxon>Candidatus Magasanikiibacteriota</taxon>
    </lineage>
</organism>
<dbReference type="GO" id="GO:0006412">
    <property type="term" value="P:translation"/>
    <property type="evidence" value="ECO:0007669"/>
    <property type="project" value="UniProtKB-UniRule"/>
</dbReference>
<dbReference type="Proteomes" id="UP000230843">
    <property type="component" value="Unassembled WGS sequence"/>
</dbReference>
<comment type="similarity">
    <text evidence="1 5">Belongs to the universal ribosomal protein uL10 family.</text>
</comment>
<dbReference type="GO" id="GO:0005840">
    <property type="term" value="C:ribosome"/>
    <property type="evidence" value="ECO:0007669"/>
    <property type="project" value="UniProtKB-KW"/>
</dbReference>
<keyword evidence="2 5" id="KW-0689">Ribosomal protein</keyword>
<dbReference type="PANTHER" id="PTHR11560">
    <property type="entry name" value="39S RIBOSOMAL PROTEIN L10, MITOCHONDRIAL"/>
    <property type="match status" value="1"/>
</dbReference>